<dbReference type="OMA" id="ACHEDCP"/>
<name>A0A1Q9EFM3_SYMMI</name>
<organism evidence="4 5">
    <name type="scientific">Symbiodinium microadriaticum</name>
    <name type="common">Dinoflagellate</name>
    <name type="synonym">Zooxanthella microadriatica</name>
    <dbReference type="NCBI Taxonomy" id="2951"/>
    <lineage>
        <taxon>Eukaryota</taxon>
        <taxon>Sar</taxon>
        <taxon>Alveolata</taxon>
        <taxon>Dinophyceae</taxon>
        <taxon>Suessiales</taxon>
        <taxon>Symbiodiniaceae</taxon>
        <taxon>Symbiodinium</taxon>
    </lineage>
</organism>
<keyword evidence="2" id="KW-0812">Transmembrane</keyword>
<feature type="transmembrane region" description="Helical" evidence="2">
    <location>
        <begin position="41"/>
        <end position="62"/>
    </location>
</feature>
<feature type="region of interest" description="Disordered" evidence="1">
    <location>
        <begin position="1"/>
        <end position="30"/>
    </location>
</feature>
<gene>
    <name evidence="4" type="ORF">AK812_SmicGene49129</name>
</gene>
<comment type="caution">
    <text evidence="4">The sequence shown here is derived from an EMBL/GenBank/DDBJ whole genome shotgun (WGS) entry which is preliminary data.</text>
</comment>
<accession>A0A1Q9EFM3</accession>
<protein>
    <recommendedName>
        <fullName evidence="3">Phospholipid/glycerol acyltransferase domain-containing protein</fullName>
    </recommendedName>
</protein>
<dbReference type="InterPro" id="IPR002123">
    <property type="entry name" value="Plipid/glycerol_acylTrfase"/>
</dbReference>
<dbReference type="EMBL" id="LSRX01000165">
    <property type="protein sequence ID" value="OLQ06188.1"/>
    <property type="molecule type" value="Genomic_DNA"/>
</dbReference>
<dbReference type="GO" id="GO:0016746">
    <property type="term" value="F:acyltransferase activity"/>
    <property type="evidence" value="ECO:0007669"/>
    <property type="project" value="InterPro"/>
</dbReference>
<dbReference type="AlphaFoldDB" id="A0A1Q9EFM3"/>
<evidence type="ECO:0000313" key="5">
    <source>
        <dbReference type="Proteomes" id="UP000186817"/>
    </source>
</evidence>
<reference evidence="4 5" key="1">
    <citation type="submission" date="2016-02" db="EMBL/GenBank/DDBJ databases">
        <title>Genome analysis of coral dinoflagellate symbionts highlights evolutionary adaptations to a symbiotic lifestyle.</title>
        <authorList>
            <person name="Aranda M."/>
            <person name="Li Y."/>
            <person name="Liew Y.J."/>
            <person name="Baumgarten S."/>
            <person name="Simakov O."/>
            <person name="Wilson M."/>
            <person name="Piel J."/>
            <person name="Ashoor H."/>
            <person name="Bougouffa S."/>
            <person name="Bajic V.B."/>
            <person name="Ryu T."/>
            <person name="Ravasi T."/>
            <person name="Bayer T."/>
            <person name="Micklem G."/>
            <person name="Kim H."/>
            <person name="Bhak J."/>
            <person name="Lajeunesse T.C."/>
            <person name="Voolstra C.R."/>
        </authorList>
    </citation>
    <scope>NUCLEOTIDE SEQUENCE [LARGE SCALE GENOMIC DNA]</scope>
    <source>
        <strain evidence="4 5">CCMP2467</strain>
    </source>
</reference>
<evidence type="ECO:0000256" key="1">
    <source>
        <dbReference type="SAM" id="MobiDB-lite"/>
    </source>
</evidence>
<dbReference type="SMART" id="SM00563">
    <property type="entry name" value="PlsC"/>
    <property type="match status" value="1"/>
</dbReference>
<evidence type="ECO:0000313" key="4">
    <source>
        <dbReference type="EMBL" id="OLQ06188.1"/>
    </source>
</evidence>
<dbReference type="Proteomes" id="UP000186817">
    <property type="component" value="Unassembled WGS sequence"/>
</dbReference>
<dbReference type="SUPFAM" id="SSF69593">
    <property type="entry name" value="Glycerol-3-phosphate (1)-acyltransferase"/>
    <property type="match status" value="1"/>
</dbReference>
<proteinExistence type="predicted"/>
<feature type="transmembrane region" description="Helical" evidence="2">
    <location>
        <begin position="302"/>
        <end position="319"/>
    </location>
</feature>
<sequence length="320" mass="35141">MSQERETDTLMAAPENSFSIEDDSRSTTTTKPPCNPLCVPVFLVVVLYGQLLHGLCALLLLLGIRVSPSVTGDHTLRMMATTFATTAGSHPVIDDTKGPAVFLCNHRSWGDFVLDSALLGAPSFVSRWLVALGIPMTSAWGYLHGWVWFFQRGTKHAEGTVAWTASFWDNKYHAYPEKGVVLYPEGTRNLEPQGMPLKPGGLVSIFRLGWPVQIVITTNKEWLVSEKFCYVGCGTCCVTSVSAPLYPSQTETAEAFIERVKSVWSATWKDAYGSEGLPRVSPRLPGAQTAPISFSCRGSPQLLIARSMLALLLVYFAFLR</sequence>
<keyword evidence="2" id="KW-1133">Transmembrane helix</keyword>
<dbReference type="Pfam" id="PF01553">
    <property type="entry name" value="Acyltransferase"/>
    <property type="match status" value="1"/>
</dbReference>
<evidence type="ECO:0000256" key="2">
    <source>
        <dbReference type="SAM" id="Phobius"/>
    </source>
</evidence>
<dbReference type="OrthoDB" id="284525at2759"/>
<keyword evidence="5" id="KW-1185">Reference proteome</keyword>
<feature type="domain" description="Phospholipid/glycerol acyltransferase" evidence="3">
    <location>
        <begin position="100"/>
        <end position="220"/>
    </location>
</feature>
<keyword evidence="2" id="KW-0472">Membrane</keyword>
<evidence type="ECO:0000259" key="3">
    <source>
        <dbReference type="SMART" id="SM00563"/>
    </source>
</evidence>